<dbReference type="AlphaFoldDB" id="A0A448X9I6"/>
<protein>
    <submittedName>
        <fullName evidence="1">Uncharacterized protein</fullName>
    </submittedName>
</protein>
<name>A0A448X9I6_9PLAT</name>
<keyword evidence="2" id="KW-1185">Reference proteome</keyword>
<reference evidence="1" key="1">
    <citation type="submission" date="2018-11" db="EMBL/GenBank/DDBJ databases">
        <authorList>
            <consortium name="Pathogen Informatics"/>
        </authorList>
    </citation>
    <scope>NUCLEOTIDE SEQUENCE</scope>
</reference>
<sequence length="217" mass="24299">MAPASNPFLIWSSKPHSLLVPIVWPTEIPPLLSGRVTVYNWVENAISTSTTRSCVSAQNATKNAGRCHVLAFGGRRLVLPLPSLQRRKFAESSVRVIPLDGVRWRVLCGRQTVTTRRHESVSFDSSSQLKRSNKSDYCELLLLFRAISGLPWPLHGSGVSAIMSFYHLIWLLPKECSISRDVFTRVHLTSPPNAYSHFTSDWTTICSAAFPMQMESD</sequence>
<evidence type="ECO:0000313" key="1">
    <source>
        <dbReference type="EMBL" id="VEL31549.1"/>
    </source>
</evidence>
<gene>
    <name evidence="1" type="ORF">PXEA_LOCUS24989</name>
</gene>
<dbReference type="EMBL" id="CAAALY010123722">
    <property type="protein sequence ID" value="VEL31549.1"/>
    <property type="molecule type" value="Genomic_DNA"/>
</dbReference>
<evidence type="ECO:0000313" key="2">
    <source>
        <dbReference type="Proteomes" id="UP000784294"/>
    </source>
</evidence>
<comment type="caution">
    <text evidence="1">The sequence shown here is derived from an EMBL/GenBank/DDBJ whole genome shotgun (WGS) entry which is preliminary data.</text>
</comment>
<proteinExistence type="predicted"/>
<organism evidence="1 2">
    <name type="scientific">Protopolystoma xenopodis</name>
    <dbReference type="NCBI Taxonomy" id="117903"/>
    <lineage>
        <taxon>Eukaryota</taxon>
        <taxon>Metazoa</taxon>
        <taxon>Spiralia</taxon>
        <taxon>Lophotrochozoa</taxon>
        <taxon>Platyhelminthes</taxon>
        <taxon>Monogenea</taxon>
        <taxon>Polyopisthocotylea</taxon>
        <taxon>Polystomatidea</taxon>
        <taxon>Polystomatidae</taxon>
        <taxon>Protopolystoma</taxon>
    </lineage>
</organism>
<accession>A0A448X9I6</accession>
<dbReference type="Proteomes" id="UP000784294">
    <property type="component" value="Unassembled WGS sequence"/>
</dbReference>